<dbReference type="InterPro" id="IPR013595">
    <property type="entry name" value="Pept_S33_TAP-like_C"/>
</dbReference>
<accession>A0A3N1ZSG8</accession>
<feature type="chain" id="PRO_5018115382" evidence="5">
    <location>
        <begin position="28"/>
        <end position="601"/>
    </location>
</feature>
<evidence type="ECO:0000256" key="5">
    <source>
        <dbReference type="SAM" id="SignalP"/>
    </source>
</evidence>
<evidence type="ECO:0000313" key="8">
    <source>
        <dbReference type="EMBL" id="ROR53824.1"/>
    </source>
</evidence>
<dbReference type="AlphaFoldDB" id="A0A3N1ZSG8"/>
<sequence>MSSRHRLVPAVLALGTAASMITSAAQALPVQPSQPQPARSAKATAAINAVKNPKVVWRRCAPGLQCGNLVVPLDYADMDKGTITLPVSRRPADQPKRRIGSLFTNPGGPGGASNQTVTFFANSLGRDVRARFDIVGVAPRGMDGEALAECTGDAADAGSASMPLTYPLNPAEVEQVFAQNTMIQKACKEKGAEILSHMSTADVARDMDLARRALGDKKITYHGVSYGSYLGATYAAMYPKNVRALVVDGVLDPVEWATGRGKQGGAVPVTERIGSGHGVAGAFEALLAECERVGTAACPEAGSVRSDWHTIQRILAAGPVDLGQGYALREDDVIGMMTGVLYSHEESALVPSVLHDMAVELTALSTVNRVNAASSPAARKVQATKKATAQQKARGVAREMERLAERAAKSVPAGTVDDDRAVHRGPVLDPTGETTPEPTPDPTEIPSEPAQPPVYGVGFHAVLCGDSVNPSSRAAWVAANDRVREQDGGFGQMWLWSSSLCAGWPVKASGVYRGSFGKPTSAPVLVMTTDHDPATPMSGAVAYRKTLKTSRLVTVKGAWAHSTLDISACSDKIRNSYLLTGKAPAKDVVCKPDHALFTQLG</sequence>
<feature type="domain" description="Peptidase S33 tripeptidyl aminopeptidase-like C-terminal" evidence="7">
    <location>
        <begin position="490"/>
        <end position="590"/>
    </location>
</feature>
<evidence type="ECO:0000256" key="3">
    <source>
        <dbReference type="ARBA" id="ARBA00022801"/>
    </source>
</evidence>
<dbReference type="RefSeq" id="WP_170165251.1">
    <property type="nucleotide sequence ID" value="NZ_RKHG01000001.1"/>
</dbReference>
<feature type="domain" description="AB hydrolase-1" evidence="6">
    <location>
        <begin position="106"/>
        <end position="261"/>
    </location>
</feature>
<dbReference type="SUPFAM" id="SSF53474">
    <property type="entry name" value="alpha/beta-Hydrolases"/>
    <property type="match status" value="1"/>
</dbReference>
<dbReference type="Pfam" id="PF08386">
    <property type="entry name" value="Abhydrolase_4"/>
    <property type="match status" value="1"/>
</dbReference>
<dbReference type="Proteomes" id="UP000275749">
    <property type="component" value="Unassembled WGS sequence"/>
</dbReference>
<comment type="caution">
    <text evidence="8">The sequence shown here is derived from an EMBL/GenBank/DDBJ whole genome shotgun (WGS) entry which is preliminary data.</text>
</comment>
<dbReference type="InterPro" id="IPR051601">
    <property type="entry name" value="Serine_prot/Carboxylest_S33"/>
</dbReference>
<feature type="compositionally biased region" description="Low complexity" evidence="4">
    <location>
        <begin position="377"/>
        <end position="394"/>
    </location>
</feature>
<dbReference type="Pfam" id="PF00561">
    <property type="entry name" value="Abhydrolase_1"/>
    <property type="match status" value="1"/>
</dbReference>
<feature type="region of interest" description="Disordered" evidence="4">
    <location>
        <begin position="375"/>
        <end position="394"/>
    </location>
</feature>
<gene>
    <name evidence="8" type="ORF">EDD41_0997</name>
</gene>
<evidence type="ECO:0000259" key="7">
    <source>
        <dbReference type="Pfam" id="PF08386"/>
    </source>
</evidence>
<evidence type="ECO:0000259" key="6">
    <source>
        <dbReference type="Pfam" id="PF00561"/>
    </source>
</evidence>
<evidence type="ECO:0000313" key="9">
    <source>
        <dbReference type="Proteomes" id="UP000275749"/>
    </source>
</evidence>
<feature type="signal peptide" evidence="5">
    <location>
        <begin position="1"/>
        <end position="27"/>
    </location>
</feature>
<proteinExistence type="inferred from homology"/>
<dbReference type="InterPro" id="IPR029058">
    <property type="entry name" value="AB_hydrolase_fold"/>
</dbReference>
<dbReference type="GO" id="GO:0016787">
    <property type="term" value="F:hydrolase activity"/>
    <property type="evidence" value="ECO:0007669"/>
    <property type="project" value="UniProtKB-KW"/>
</dbReference>
<dbReference type="Gene3D" id="3.40.50.1820">
    <property type="entry name" value="alpha/beta hydrolase"/>
    <property type="match status" value="1"/>
</dbReference>
<keyword evidence="3 8" id="KW-0378">Hydrolase</keyword>
<evidence type="ECO:0000256" key="2">
    <source>
        <dbReference type="ARBA" id="ARBA00022729"/>
    </source>
</evidence>
<dbReference type="InterPro" id="IPR000073">
    <property type="entry name" value="AB_hydrolase_1"/>
</dbReference>
<organism evidence="8 9">
    <name type="scientific">Luteococcus japonicus</name>
    <dbReference type="NCBI Taxonomy" id="33984"/>
    <lineage>
        <taxon>Bacteria</taxon>
        <taxon>Bacillati</taxon>
        <taxon>Actinomycetota</taxon>
        <taxon>Actinomycetes</taxon>
        <taxon>Propionibacteriales</taxon>
        <taxon>Propionibacteriaceae</taxon>
        <taxon>Luteococcus</taxon>
    </lineage>
</organism>
<comment type="similarity">
    <text evidence="1">Belongs to the peptidase S33 family.</text>
</comment>
<evidence type="ECO:0000256" key="4">
    <source>
        <dbReference type="SAM" id="MobiDB-lite"/>
    </source>
</evidence>
<reference evidence="8 9" key="1">
    <citation type="submission" date="2018-11" db="EMBL/GenBank/DDBJ databases">
        <title>Sequencing the genomes of 1000 actinobacteria strains.</title>
        <authorList>
            <person name="Klenk H.-P."/>
        </authorList>
    </citation>
    <scope>NUCLEOTIDE SEQUENCE [LARGE SCALE GENOMIC DNA]</scope>
    <source>
        <strain evidence="8 9">DSM 10546</strain>
    </source>
</reference>
<keyword evidence="2 5" id="KW-0732">Signal</keyword>
<dbReference type="PANTHER" id="PTHR43248:SF29">
    <property type="entry name" value="TRIPEPTIDYL AMINOPEPTIDASE"/>
    <property type="match status" value="1"/>
</dbReference>
<dbReference type="EMBL" id="RKHG01000001">
    <property type="protein sequence ID" value="ROR53824.1"/>
    <property type="molecule type" value="Genomic_DNA"/>
</dbReference>
<protein>
    <submittedName>
        <fullName evidence="8">Alpha/beta hydrolase family protein</fullName>
    </submittedName>
</protein>
<evidence type="ECO:0000256" key="1">
    <source>
        <dbReference type="ARBA" id="ARBA00010088"/>
    </source>
</evidence>
<name>A0A3N1ZSG8_9ACTN</name>
<feature type="region of interest" description="Disordered" evidence="4">
    <location>
        <begin position="406"/>
        <end position="451"/>
    </location>
</feature>
<dbReference type="PANTHER" id="PTHR43248">
    <property type="entry name" value="2-SUCCINYL-6-HYDROXY-2,4-CYCLOHEXADIENE-1-CARBOXYLATE SYNTHASE"/>
    <property type="match status" value="1"/>
</dbReference>